<keyword evidence="6" id="KW-0488">Methylation</keyword>
<dbReference type="CDD" id="cd04137">
    <property type="entry name" value="RheB"/>
    <property type="match status" value="1"/>
</dbReference>
<evidence type="ECO:0000256" key="2">
    <source>
        <dbReference type="ARBA" id="ARBA00004122"/>
    </source>
</evidence>
<feature type="domain" description="Beta/gamma crystallin 'Greek key'" evidence="24">
    <location>
        <begin position="285"/>
        <end position="327"/>
    </location>
</feature>
<dbReference type="PANTHER" id="PTHR11818:SF22">
    <property type="entry name" value="GAMMA-CRYSTALLIN N"/>
    <property type="match status" value="1"/>
</dbReference>
<dbReference type="InterPro" id="IPR011024">
    <property type="entry name" value="G_crystallin-like"/>
</dbReference>
<evidence type="ECO:0000256" key="19">
    <source>
        <dbReference type="ARBA" id="ARBA00049117"/>
    </source>
</evidence>
<dbReference type="GO" id="GO:0003924">
    <property type="term" value="F:GTPase activity"/>
    <property type="evidence" value="ECO:0007669"/>
    <property type="project" value="InterPro"/>
</dbReference>
<organism evidence="25 26">
    <name type="scientific">Xenopus laevis</name>
    <name type="common">African clawed frog</name>
    <dbReference type="NCBI Taxonomy" id="8355"/>
    <lineage>
        <taxon>Eukaryota</taxon>
        <taxon>Metazoa</taxon>
        <taxon>Chordata</taxon>
        <taxon>Craniata</taxon>
        <taxon>Vertebrata</taxon>
        <taxon>Euteleostomi</taxon>
        <taxon>Amphibia</taxon>
        <taxon>Batrachia</taxon>
        <taxon>Anura</taxon>
        <taxon>Pipoidea</taxon>
        <taxon>Pipidae</taxon>
        <taxon>Xenopodinae</taxon>
        <taxon>Xenopus</taxon>
        <taxon>Xenopus</taxon>
    </lineage>
</organism>
<sequence length="330" mass="38447">MPQPKSRKIAILGYRSVGKSSLTIQFVEGQFVDSYDPTIENTFTKQISVNGQEYQLQLVDTAGQDEFSIIPQTYSIDINGYILVYSVTSIKSFEVIKVIHEKLLDMVGKVQVPIMLVGNKKDLHMERVISYEEGKSLAESWNAAFLESTAKENQIIFYEGKCFTGRKLEVFGDCDNFQDRGFMNRVNSIRVETSAWICYDHPDFKGQQYILERGEYPEFHRWNGHNDHMGSCRPVRMHGERYRMELFEGNNFTGQCMEFFDDCPFLQGRGWNKNCVNACKVYGDGAWVLYEEPNYRGRMYIVERGDYRSFNEWQSQSANIQSIRRVVNYY</sequence>
<feature type="domain" description="Beta/gamma crystallin 'Greek key'" evidence="24">
    <location>
        <begin position="194"/>
        <end position="236"/>
    </location>
</feature>
<dbReference type="GO" id="GO:0005789">
    <property type="term" value="C:endoplasmic reticulum membrane"/>
    <property type="evidence" value="ECO:0007669"/>
    <property type="project" value="UniProtKB-SubCell"/>
</dbReference>
<keyword evidence="11" id="KW-0378">Hydrolase</keyword>
<evidence type="ECO:0000256" key="22">
    <source>
        <dbReference type="ARBA" id="ARBA00082764"/>
    </source>
</evidence>
<dbReference type="InterPro" id="IPR005225">
    <property type="entry name" value="Small_GTP-bd"/>
</dbReference>
<evidence type="ECO:0000313" key="25">
    <source>
        <dbReference type="EMBL" id="OCT75478.1"/>
    </source>
</evidence>
<gene>
    <name evidence="25" type="ORF">XELAEV_18030657mg</name>
</gene>
<dbReference type="NCBIfam" id="TIGR00231">
    <property type="entry name" value="small_GTP"/>
    <property type="match status" value="1"/>
</dbReference>
<dbReference type="SUPFAM" id="SSF52540">
    <property type="entry name" value="P-loop containing nucleoside triphosphate hydrolases"/>
    <property type="match status" value="1"/>
</dbReference>
<evidence type="ECO:0000256" key="9">
    <source>
        <dbReference type="ARBA" id="ARBA00022737"/>
    </source>
</evidence>
<keyword evidence="9" id="KW-0677">Repeat</keyword>
<dbReference type="EMBL" id="CM004476">
    <property type="protein sequence ID" value="OCT75478.1"/>
    <property type="molecule type" value="Genomic_DNA"/>
</dbReference>
<dbReference type="GO" id="GO:0005525">
    <property type="term" value="F:GTP binding"/>
    <property type="evidence" value="ECO:0007669"/>
    <property type="project" value="UniProtKB-KW"/>
</dbReference>
<evidence type="ECO:0000256" key="12">
    <source>
        <dbReference type="ARBA" id="ARBA00022842"/>
    </source>
</evidence>
<dbReference type="SMART" id="SM00247">
    <property type="entry name" value="XTALbg"/>
    <property type="match status" value="2"/>
</dbReference>
<comment type="function">
    <text evidence="1">Crystallins are the dominant structural components of the vertebrate eye lens.</text>
</comment>
<evidence type="ECO:0000256" key="5">
    <source>
        <dbReference type="ARBA" id="ARBA00011245"/>
    </source>
</evidence>
<evidence type="ECO:0000256" key="3">
    <source>
        <dbReference type="ARBA" id="ARBA00004444"/>
    </source>
</evidence>
<evidence type="ECO:0000256" key="18">
    <source>
        <dbReference type="ARBA" id="ARBA00037969"/>
    </source>
</evidence>
<comment type="similarity">
    <text evidence="4">Belongs to the beta/gamma-crystallin family.</text>
</comment>
<keyword evidence="7" id="KW-0273">Eye lens protein</keyword>
<dbReference type="OMA" id="VETSAWI"/>
<dbReference type="GO" id="GO:0000139">
    <property type="term" value="C:Golgi membrane"/>
    <property type="evidence" value="ECO:0007669"/>
    <property type="project" value="UniProtKB-SubCell"/>
</dbReference>
<proteinExistence type="inferred from homology"/>
<protein>
    <recommendedName>
        <fullName evidence="21">GTP-binding protein Rheb</fullName>
    </recommendedName>
    <alternativeName>
        <fullName evidence="22">Ras homolog enriched in brain</fullName>
    </alternativeName>
</protein>
<dbReference type="FunFam" id="2.60.20.10:FF:000007">
    <property type="entry name" value="Crystallin gamma N"/>
    <property type="match status" value="1"/>
</dbReference>
<comment type="subcellular location">
    <subcellularLocation>
        <location evidence="17">Endoplasmic reticulum membrane</location>
        <topology evidence="17">Lipid-anchor</topology>
        <orientation evidence="17">Cytoplasmic side</orientation>
    </subcellularLocation>
    <subcellularLocation>
        <location evidence="3">Golgi apparatus membrane</location>
        <topology evidence="3">Lipid-anchor</topology>
        <orientation evidence="3">Cytoplasmic side</orientation>
    </subcellularLocation>
    <subcellularLocation>
        <location evidence="2">Lysosome membrane</location>
        <topology evidence="2">Lipid-anchor</topology>
        <orientation evidence="2">Cytoplasmic side</orientation>
    </subcellularLocation>
</comment>
<evidence type="ECO:0000256" key="6">
    <source>
        <dbReference type="ARBA" id="ARBA00022481"/>
    </source>
</evidence>
<dbReference type="GO" id="GO:0002088">
    <property type="term" value="P:lens development in camera-type eye"/>
    <property type="evidence" value="ECO:0007669"/>
    <property type="project" value="TreeGrafter"/>
</dbReference>
<dbReference type="SUPFAM" id="SSF49695">
    <property type="entry name" value="gamma-Crystallin-like"/>
    <property type="match status" value="1"/>
</dbReference>
<dbReference type="PANTHER" id="PTHR11818">
    <property type="entry name" value="BETA/GAMMA CRYSTALLIN"/>
    <property type="match status" value="1"/>
</dbReference>
<comment type="subunit">
    <text evidence="5">Monomer.</text>
</comment>
<dbReference type="SMART" id="SM00174">
    <property type="entry name" value="RHO"/>
    <property type="match status" value="1"/>
</dbReference>
<evidence type="ECO:0000256" key="14">
    <source>
        <dbReference type="ARBA" id="ARBA00023136"/>
    </source>
</evidence>
<evidence type="ECO:0000256" key="11">
    <source>
        <dbReference type="ARBA" id="ARBA00022801"/>
    </source>
</evidence>
<dbReference type="InterPro" id="IPR001806">
    <property type="entry name" value="Small_GTPase"/>
</dbReference>
<evidence type="ECO:0000256" key="17">
    <source>
        <dbReference type="ARBA" id="ARBA00037811"/>
    </source>
</evidence>
<dbReference type="GO" id="GO:0046872">
    <property type="term" value="F:metal ion binding"/>
    <property type="evidence" value="ECO:0007669"/>
    <property type="project" value="UniProtKB-KW"/>
</dbReference>
<name>A0A974CLX0_XENLA</name>
<dbReference type="PROSITE" id="PS51421">
    <property type="entry name" value="RAS"/>
    <property type="match status" value="1"/>
</dbReference>
<keyword evidence="12" id="KW-0460">Magnesium</keyword>
<keyword evidence="15" id="KW-0449">Lipoprotein</keyword>
<evidence type="ECO:0000256" key="8">
    <source>
        <dbReference type="ARBA" id="ARBA00022723"/>
    </source>
</evidence>
<dbReference type="GO" id="GO:0005212">
    <property type="term" value="F:structural constituent of eye lens"/>
    <property type="evidence" value="ECO:0007669"/>
    <property type="project" value="UniProtKB-KW"/>
</dbReference>
<dbReference type="SMART" id="SM00175">
    <property type="entry name" value="RAB"/>
    <property type="match status" value="1"/>
</dbReference>
<evidence type="ECO:0000259" key="24">
    <source>
        <dbReference type="PROSITE" id="PS50915"/>
    </source>
</evidence>
<evidence type="ECO:0000256" key="13">
    <source>
        <dbReference type="ARBA" id="ARBA00023134"/>
    </source>
</evidence>
<dbReference type="InterPro" id="IPR050252">
    <property type="entry name" value="Beta/Gamma-Crystallin"/>
</dbReference>
<comment type="function">
    <text evidence="20">Small GTPase that acts as an allosteric activator of the canonical mTORC1 complex, an evolutionarily conserved central nutrient sensor that stimulates anabolic reactions and macromolecule biosynthesis to promote cellular biomass generation and growth. In response to nutrients, growth factors or amino acids, specifically activates the protein kinase activity of MTOR, the catalytic component of the mTORC1 complex: acts by causing a conformational change that allows the alignment of residues in the active site of MTOR, thereby enhancing the phosphorylation of ribosomal protein S6 kinase (RPS6KB1 and RPS6KB2) and EIF4EBP1 (4E-BP1). RHEB is also required for localization of the TSC-TBC complex to lysosomal membranes. In response to starvation, RHEB is inactivated by the TSC-TBC complex, preventing activation of mTORC1. Has low intrinsic GTPase activity.</text>
</comment>
<dbReference type="GO" id="GO:0007601">
    <property type="term" value="P:visual perception"/>
    <property type="evidence" value="ECO:0007669"/>
    <property type="project" value="TreeGrafter"/>
</dbReference>
<dbReference type="AlphaFoldDB" id="A0A974CLX0"/>
<dbReference type="PROSITE" id="PS51419">
    <property type="entry name" value="RAB"/>
    <property type="match status" value="1"/>
</dbReference>
<keyword evidence="10" id="KW-0547">Nucleotide-binding</keyword>
<keyword evidence="14" id="KW-0472">Membrane</keyword>
<dbReference type="PROSITE" id="PS50915">
    <property type="entry name" value="CRYSTALLIN_BETA_GAMMA"/>
    <property type="match status" value="3"/>
</dbReference>
<dbReference type="Gene3D" id="2.60.20.10">
    <property type="entry name" value="Crystallins"/>
    <property type="match status" value="2"/>
</dbReference>
<dbReference type="InterPro" id="IPR001064">
    <property type="entry name" value="Beta/gamma_crystallin"/>
</dbReference>
<dbReference type="GO" id="GO:0005765">
    <property type="term" value="C:lysosomal membrane"/>
    <property type="evidence" value="ECO:0007669"/>
    <property type="project" value="UniProtKB-SubCell"/>
</dbReference>
<evidence type="ECO:0000256" key="7">
    <source>
        <dbReference type="ARBA" id="ARBA00022613"/>
    </source>
</evidence>
<accession>A0A974CLX0</accession>
<reference evidence="26" key="1">
    <citation type="journal article" date="2016" name="Nature">
        <title>Genome evolution in the allotetraploid frog Xenopus laevis.</title>
        <authorList>
            <person name="Session A.M."/>
            <person name="Uno Y."/>
            <person name="Kwon T."/>
            <person name="Chapman J.A."/>
            <person name="Toyoda A."/>
            <person name="Takahashi S."/>
            <person name="Fukui A."/>
            <person name="Hikosaka A."/>
            <person name="Suzuki A."/>
            <person name="Kondo M."/>
            <person name="van Heeringen S.J."/>
            <person name="Quigley I."/>
            <person name="Heinz S."/>
            <person name="Ogino H."/>
            <person name="Ochi H."/>
            <person name="Hellsten U."/>
            <person name="Lyons J.B."/>
            <person name="Simakov O."/>
            <person name="Putnam N."/>
            <person name="Stites J."/>
            <person name="Kuroki Y."/>
            <person name="Tanaka T."/>
            <person name="Michiue T."/>
            <person name="Watanabe M."/>
            <person name="Bogdanovic O."/>
            <person name="Lister R."/>
            <person name="Georgiou G."/>
            <person name="Paranjpe S.S."/>
            <person name="van Kruijsbergen I."/>
            <person name="Shu S."/>
            <person name="Carlson J."/>
            <person name="Kinoshita T."/>
            <person name="Ohta Y."/>
            <person name="Mawaribuchi S."/>
            <person name="Jenkins J."/>
            <person name="Grimwood J."/>
            <person name="Schmutz J."/>
            <person name="Mitros T."/>
            <person name="Mozaffari S.V."/>
            <person name="Suzuki Y."/>
            <person name="Haramoto Y."/>
            <person name="Yamamoto T.S."/>
            <person name="Takagi C."/>
            <person name="Heald R."/>
            <person name="Miller K."/>
            <person name="Haudenschild C."/>
            <person name="Kitzman J."/>
            <person name="Nakayama T."/>
            <person name="Izutsu Y."/>
            <person name="Robert J."/>
            <person name="Fortriede J."/>
            <person name="Burns K."/>
            <person name="Lotay V."/>
            <person name="Karimi K."/>
            <person name="Yasuoka Y."/>
            <person name="Dichmann D.S."/>
            <person name="Flajnik M.F."/>
            <person name="Houston D.W."/>
            <person name="Shendure J."/>
            <person name="DuPasquier L."/>
            <person name="Vize P.D."/>
            <person name="Zorn A.M."/>
            <person name="Ito M."/>
            <person name="Marcotte E.M."/>
            <person name="Wallingford J.B."/>
            <person name="Ito Y."/>
            <person name="Asashima M."/>
            <person name="Ueno N."/>
            <person name="Matsuda Y."/>
            <person name="Veenstra G.J."/>
            <person name="Fujiyama A."/>
            <person name="Harland R.M."/>
            <person name="Taira M."/>
            <person name="Rokhsar D.S."/>
        </authorList>
    </citation>
    <scope>NUCLEOTIDE SEQUENCE [LARGE SCALE GENOMIC DNA]</scope>
    <source>
        <strain evidence="26">J</strain>
    </source>
</reference>
<evidence type="ECO:0000313" key="26">
    <source>
        <dbReference type="Proteomes" id="UP000694892"/>
    </source>
</evidence>
<dbReference type="PRINTS" id="PR00449">
    <property type="entry name" value="RASTRNSFRMNG"/>
</dbReference>
<dbReference type="Proteomes" id="UP000694892">
    <property type="component" value="Chromosome 6L"/>
</dbReference>
<dbReference type="SMART" id="SM00173">
    <property type="entry name" value="RAS"/>
    <property type="match status" value="1"/>
</dbReference>
<keyword evidence="13" id="KW-0342">GTP-binding</keyword>
<dbReference type="Pfam" id="PF00030">
    <property type="entry name" value="Crystall"/>
    <property type="match status" value="1"/>
</dbReference>
<dbReference type="FunFam" id="3.40.50.300:FF:000273">
    <property type="entry name" value="GTP-binding protein Rheb homolog"/>
    <property type="match status" value="1"/>
</dbReference>
<evidence type="ECO:0000256" key="21">
    <source>
        <dbReference type="ARBA" id="ARBA00068300"/>
    </source>
</evidence>
<evidence type="ECO:0000256" key="4">
    <source>
        <dbReference type="ARBA" id="ARBA00009646"/>
    </source>
</evidence>
<evidence type="ECO:0000256" key="23">
    <source>
        <dbReference type="ARBA" id="ARBA00093480"/>
    </source>
</evidence>
<dbReference type="Pfam" id="PF00071">
    <property type="entry name" value="Ras"/>
    <property type="match status" value="1"/>
</dbReference>
<evidence type="ECO:0000256" key="10">
    <source>
        <dbReference type="ARBA" id="ARBA00022741"/>
    </source>
</evidence>
<evidence type="ECO:0000256" key="20">
    <source>
        <dbReference type="ARBA" id="ARBA00054514"/>
    </source>
</evidence>
<keyword evidence="16" id="KW-0636">Prenylation</keyword>
<comment type="catalytic activity">
    <reaction evidence="19">
        <text>GTP + H2O = GDP + phosphate + H(+)</text>
        <dbReference type="Rhea" id="RHEA:19669"/>
        <dbReference type="ChEBI" id="CHEBI:15377"/>
        <dbReference type="ChEBI" id="CHEBI:15378"/>
        <dbReference type="ChEBI" id="CHEBI:37565"/>
        <dbReference type="ChEBI" id="CHEBI:43474"/>
        <dbReference type="ChEBI" id="CHEBI:58189"/>
    </reaction>
    <physiologicalReaction direction="left-to-right" evidence="19">
        <dbReference type="Rhea" id="RHEA:19670"/>
    </physiologicalReaction>
</comment>
<feature type="domain" description="Beta/gamma crystallin 'Greek key'" evidence="24">
    <location>
        <begin position="153"/>
        <end position="193"/>
    </location>
</feature>
<dbReference type="FunFam" id="2.60.20.10:FF:000003">
    <property type="entry name" value="Crystallin gamma S"/>
    <property type="match status" value="1"/>
</dbReference>
<comment type="similarity">
    <text evidence="18">Belongs to the small GTPase superfamily. Rheb family.</text>
</comment>
<evidence type="ECO:0000256" key="16">
    <source>
        <dbReference type="ARBA" id="ARBA00023289"/>
    </source>
</evidence>
<dbReference type="InterPro" id="IPR027417">
    <property type="entry name" value="P-loop_NTPase"/>
</dbReference>
<dbReference type="PROSITE" id="PS51420">
    <property type="entry name" value="RHO"/>
    <property type="match status" value="1"/>
</dbReference>
<dbReference type="Gene3D" id="3.40.50.300">
    <property type="entry name" value="P-loop containing nucleotide triphosphate hydrolases"/>
    <property type="match status" value="1"/>
</dbReference>
<comment type="subunit">
    <text evidence="23">Associates with the mTORC1 complex (MTOR, MLST8 and RPTOR) in a guanyl nucleotide-independent manner. Interacts with TSC2. Interacts with MCRS1; the interaction maintains RHEB at the lysosome in its active GTP-bound form and prevents its interaction with the mTORC1 complex inhibitor TSC2, ensuring activation of the mTORC1 complex by RHEB. Interacts (when prenylated) with PDE6D; this promotes release from membranes.</text>
</comment>
<keyword evidence="8" id="KW-0479">Metal-binding</keyword>
<evidence type="ECO:0000256" key="1">
    <source>
        <dbReference type="ARBA" id="ARBA00003689"/>
    </source>
</evidence>
<evidence type="ECO:0000256" key="15">
    <source>
        <dbReference type="ARBA" id="ARBA00023288"/>
    </source>
</evidence>